<dbReference type="RefSeq" id="WP_155609437.1">
    <property type="nucleotide sequence ID" value="NZ_WNZW01000001.1"/>
</dbReference>
<name>A0A7X2YY79_9BACL</name>
<dbReference type="GO" id="GO:0030246">
    <property type="term" value="F:carbohydrate binding"/>
    <property type="evidence" value="ECO:0007669"/>
    <property type="project" value="InterPro"/>
</dbReference>
<dbReference type="GO" id="GO:0005975">
    <property type="term" value="P:carbohydrate metabolic process"/>
    <property type="evidence" value="ECO:0007669"/>
    <property type="project" value="InterPro"/>
</dbReference>
<protein>
    <submittedName>
        <fullName evidence="6">Alpha-xylosidase</fullName>
    </submittedName>
</protein>
<dbReference type="SUPFAM" id="SSF74650">
    <property type="entry name" value="Galactose mutarotase-like"/>
    <property type="match status" value="1"/>
</dbReference>
<dbReference type="SUPFAM" id="SSF51445">
    <property type="entry name" value="(Trans)glycosidases"/>
    <property type="match status" value="1"/>
</dbReference>
<dbReference type="Pfam" id="PF21365">
    <property type="entry name" value="Glyco_hydro_31_3rd"/>
    <property type="match status" value="1"/>
</dbReference>
<dbReference type="OrthoDB" id="176168at2"/>
<dbReference type="CDD" id="cd06593">
    <property type="entry name" value="GH31_xylosidase_YicI"/>
    <property type="match status" value="1"/>
</dbReference>
<sequence>MKHYQTSRLNEAIDVSIPFHQSDTLNFMGDQVTDFDPQSRSGRIKWLRSTRKPRLAFNQYDFFIEPTQSWEFPVEYPESPEMPFDISFVTPRTARIRIQTRRKVAKEQPSLMISKEISEDTTWTSATKTDNGYVWESQFGKVELGLHPFHLTFKDANGKVLTQTWHHQDTFSLQNMYPVPFSFARSIQDMSHKIAATFSLSPGEKIYGTGESFTGLNKRGQRIDLWTRDSLSVQTDDMYKPIPFFLSSRQYGMFIHSTAPITLDIGKEYDAANTIYMDDDSMDLFFFFGDPKEVLSEYTALTGKSPVPPLWSFGLWMSRITYDSEAQTREVAQKLQEHQIPCDVIHLDTGWFEEDWRCDYEFSHTRFDNPRKMIEDLRKQGLRVSLWQIPYFTPTNRYFQELIDKGLVVTDPDGNLPTEDAILDFSNPETVAWYQEKIAELLKMGVSAIKADFGEGAPIFGRFHSGQSGRLEHNLYPLRYNKAVADVTERVNGESIIWARSAWAGSQRYPIHWGGDTENTDSAMLACLRAALSIGLSGFTYWSHDIGGFVKESPEALYRRWMPFGMLTSHSRCHGAPPKEPWAYSASFMDDFRAAAEMKYKLMPYIYTQAYLSSQAGHPLLRAMFLEFPEDPTCWMIEDQYFFGSDILVAPLFEETDRRIVYLPQGQWVDYQTGAVYEGQQWLTIQAGQIPIVMLVRAGASIPHVEAALTTDHIDWDKVSITAYTSEGITDGQGKFYHPLHQKWVEVN</sequence>
<dbReference type="AlphaFoldDB" id="A0A7X2YY79"/>
<evidence type="ECO:0000259" key="4">
    <source>
        <dbReference type="Pfam" id="PF13802"/>
    </source>
</evidence>
<evidence type="ECO:0000313" key="6">
    <source>
        <dbReference type="EMBL" id="MUG44015.1"/>
    </source>
</evidence>
<keyword evidence="2" id="KW-0326">Glycosidase</keyword>
<comment type="caution">
    <text evidence="6">The sequence shown here is derived from an EMBL/GenBank/DDBJ whole genome shotgun (WGS) entry which is preliminary data.</text>
</comment>
<dbReference type="EMBL" id="WNZW01000001">
    <property type="protein sequence ID" value="MUG44015.1"/>
    <property type="molecule type" value="Genomic_DNA"/>
</dbReference>
<feature type="domain" description="Glycosyl hydrolase family 31 C-terminal" evidence="5">
    <location>
        <begin position="617"/>
        <end position="700"/>
    </location>
</feature>
<dbReference type="Gene3D" id="2.60.40.1180">
    <property type="entry name" value="Golgi alpha-mannosidase II"/>
    <property type="match status" value="1"/>
</dbReference>
<evidence type="ECO:0000256" key="1">
    <source>
        <dbReference type="ARBA" id="ARBA00007806"/>
    </source>
</evidence>
<accession>A0A7X2YY79</accession>
<evidence type="ECO:0000313" key="7">
    <source>
        <dbReference type="Proteomes" id="UP000447876"/>
    </source>
</evidence>
<keyword evidence="2" id="KW-0378">Hydrolase</keyword>
<dbReference type="CDD" id="cd14752">
    <property type="entry name" value="GH31_N"/>
    <property type="match status" value="1"/>
</dbReference>
<evidence type="ECO:0000259" key="3">
    <source>
        <dbReference type="Pfam" id="PF01055"/>
    </source>
</evidence>
<proteinExistence type="inferred from homology"/>
<dbReference type="InterPro" id="IPR000322">
    <property type="entry name" value="Glyco_hydro_31_TIM"/>
</dbReference>
<dbReference type="PANTHER" id="PTHR22762">
    <property type="entry name" value="ALPHA-GLUCOSIDASE"/>
    <property type="match status" value="1"/>
</dbReference>
<dbReference type="Proteomes" id="UP000447876">
    <property type="component" value="Unassembled WGS sequence"/>
</dbReference>
<dbReference type="InterPro" id="IPR048395">
    <property type="entry name" value="Glyco_hydro_31_C"/>
</dbReference>
<dbReference type="InterPro" id="IPR017853">
    <property type="entry name" value="GH"/>
</dbReference>
<evidence type="ECO:0000256" key="2">
    <source>
        <dbReference type="RuleBase" id="RU361185"/>
    </source>
</evidence>
<dbReference type="InterPro" id="IPR011013">
    <property type="entry name" value="Gal_mutarotase_sf_dom"/>
</dbReference>
<dbReference type="InterPro" id="IPR025887">
    <property type="entry name" value="Glyco_hydro_31_N_dom"/>
</dbReference>
<reference evidence="6 7" key="1">
    <citation type="submission" date="2019-11" db="EMBL/GenBank/DDBJ databases">
        <title>Draft genome sequences of five Paenibacillus species of dairy origin.</title>
        <authorList>
            <person name="Olajide A.M."/>
            <person name="Chen S."/>
            <person name="Lapointe G."/>
        </authorList>
    </citation>
    <scope>NUCLEOTIDE SEQUENCE [LARGE SCALE GENOMIC DNA]</scope>
    <source>
        <strain evidence="6 7">12CR55</strain>
    </source>
</reference>
<dbReference type="Pfam" id="PF01055">
    <property type="entry name" value="Glyco_hydro_31_2nd"/>
    <property type="match status" value="1"/>
</dbReference>
<gene>
    <name evidence="6" type="ORF">GNP95_03220</name>
</gene>
<feature type="domain" description="Glycoside hydrolase family 31 TIM barrel" evidence="3">
    <location>
        <begin position="306"/>
        <end position="609"/>
    </location>
</feature>
<dbReference type="PANTHER" id="PTHR22762:SF144">
    <property type="entry name" value="ALPHA-XYLOSIDASE"/>
    <property type="match status" value="1"/>
</dbReference>
<dbReference type="Gene3D" id="2.60.40.1760">
    <property type="entry name" value="glycosyl hydrolase (family 31)"/>
    <property type="match status" value="1"/>
</dbReference>
<dbReference type="Gene3D" id="3.20.20.80">
    <property type="entry name" value="Glycosidases"/>
    <property type="match status" value="1"/>
</dbReference>
<dbReference type="SUPFAM" id="SSF51011">
    <property type="entry name" value="Glycosyl hydrolase domain"/>
    <property type="match status" value="1"/>
</dbReference>
<dbReference type="Pfam" id="PF13802">
    <property type="entry name" value="Gal_mutarotas_2"/>
    <property type="match status" value="1"/>
</dbReference>
<feature type="domain" description="Glycoside hydrolase family 31 N-terminal" evidence="4">
    <location>
        <begin position="83"/>
        <end position="264"/>
    </location>
</feature>
<dbReference type="GO" id="GO:0004553">
    <property type="term" value="F:hydrolase activity, hydrolyzing O-glycosyl compounds"/>
    <property type="evidence" value="ECO:0007669"/>
    <property type="project" value="InterPro"/>
</dbReference>
<comment type="similarity">
    <text evidence="1 2">Belongs to the glycosyl hydrolase 31 family.</text>
</comment>
<dbReference type="InterPro" id="IPR013780">
    <property type="entry name" value="Glyco_hydro_b"/>
</dbReference>
<organism evidence="6 7">
    <name type="scientific">Paenibacillus woosongensis</name>
    <dbReference type="NCBI Taxonomy" id="307580"/>
    <lineage>
        <taxon>Bacteria</taxon>
        <taxon>Bacillati</taxon>
        <taxon>Bacillota</taxon>
        <taxon>Bacilli</taxon>
        <taxon>Bacillales</taxon>
        <taxon>Paenibacillaceae</taxon>
        <taxon>Paenibacillus</taxon>
    </lineage>
</organism>
<evidence type="ECO:0000259" key="5">
    <source>
        <dbReference type="Pfam" id="PF21365"/>
    </source>
</evidence>